<dbReference type="SUPFAM" id="SSF47413">
    <property type="entry name" value="lambda repressor-like DNA-binding domains"/>
    <property type="match status" value="1"/>
</dbReference>
<evidence type="ECO:0000313" key="2">
    <source>
        <dbReference type="EMBL" id="NVP02660.1"/>
    </source>
</evidence>
<dbReference type="InterPro" id="IPR001387">
    <property type="entry name" value="Cro/C1-type_HTH"/>
</dbReference>
<organism evidence="2 3">
    <name type="scientific">Photobacterium damselae subsp. damselae</name>
    <name type="common">Listonella damsela</name>
    <dbReference type="NCBI Taxonomy" id="85581"/>
    <lineage>
        <taxon>Bacteria</taxon>
        <taxon>Pseudomonadati</taxon>
        <taxon>Pseudomonadota</taxon>
        <taxon>Gammaproteobacteria</taxon>
        <taxon>Vibrionales</taxon>
        <taxon>Vibrionaceae</taxon>
        <taxon>Photobacterium</taxon>
    </lineage>
</organism>
<dbReference type="GO" id="GO:0003677">
    <property type="term" value="F:DNA binding"/>
    <property type="evidence" value="ECO:0007669"/>
    <property type="project" value="InterPro"/>
</dbReference>
<comment type="caution">
    <text evidence="2">The sequence shown here is derived from an EMBL/GenBank/DDBJ whole genome shotgun (WGS) entry which is preliminary data.</text>
</comment>
<dbReference type="Proteomes" id="UP000533429">
    <property type="component" value="Unassembled WGS sequence"/>
</dbReference>
<dbReference type="PROSITE" id="PS50943">
    <property type="entry name" value="HTH_CROC1"/>
    <property type="match status" value="1"/>
</dbReference>
<dbReference type="Gene3D" id="1.10.260.40">
    <property type="entry name" value="lambda repressor-like DNA-binding domains"/>
    <property type="match status" value="1"/>
</dbReference>
<accession>A0A850R1F4</accession>
<sequence>MDYEESVLFNSPIPERLKVARKRKGVSQKTLGVRVGMDESSASPRMNQYEKGRHTPDIQTLRLIAKELDVPLNYFFCEDEISAKLACLIYKINDEEKKKLVSLLIELQEK</sequence>
<dbReference type="AlphaFoldDB" id="A0A850R1F4"/>
<protein>
    <submittedName>
        <fullName evidence="2">Helix-turn-helix transcriptional regulator</fullName>
    </submittedName>
</protein>
<dbReference type="CDD" id="cd00093">
    <property type="entry name" value="HTH_XRE"/>
    <property type="match status" value="1"/>
</dbReference>
<evidence type="ECO:0000259" key="1">
    <source>
        <dbReference type="PROSITE" id="PS50943"/>
    </source>
</evidence>
<dbReference type="EMBL" id="JABXOR010001338">
    <property type="protein sequence ID" value="NVP02660.1"/>
    <property type="molecule type" value="Genomic_DNA"/>
</dbReference>
<proteinExistence type="predicted"/>
<dbReference type="SMART" id="SM00530">
    <property type="entry name" value="HTH_XRE"/>
    <property type="match status" value="1"/>
</dbReference>
<dbReference type="InterPro" id="IPR010982">
    <property type="entry name" value="Lambda_DNA-bd_dom_sf"/>
</dbReference>
<evidence type="ECO:0000313" key="3">
    <source>
        <dbReference type="Proteomes" id="UP000533429"/>
    </source>
</evidence>
<reference evidence="2 3" key="1">
    <citation type="submission" date="2020-06" db="EMBL/GenBank/DDBJ databases">
        <title>Photobacterium damselae subsp. damselae comparative genomics.</title>
        <authorList>
            <person name="Osorio C.R."/>
        </authorList>
    </citation>
    <scope>NUCLEOTIDE SEQUENCE [LARGE SCALE GENOMIC DNA]</scope>
    <source>
        <strain evidence="2 3">TW250/03</strain>
    </source>
</reference>
<name>A0A850R1F4_PHODD</name>
<feature type="domain" description="HTH cro/C1-type" evidence="1">
    <location>
        <begin position="17"/>
        <end position="75"/>
    </location>
</feature>
<dbReference type="Pfam" id="PF01381">
    <property type="entry name" value="HTH_3"/>
    <property type="match status" value="1"/>
</dbReference>
<gene>
    <name evidence="2" type="ORF">HWA77_20830</name>
</gene>